<dbReference type="Pfam" id="PF13560">
    <property type="entry name" value="HTH_31"/>
    <property type="match status" value="1"/>
</dbReference>
<sequence>MTRPTGTQGTTSAERARLAAELRELKVRTGLSLARLEERTPYSKSSWERYLNGKTLPPRQAVLDLCHLAREPAARCLALWELAESEASGRARAEEPPTAPAQQSPPPPASSPSPASSRSPAADGDTAGTTDADAANATDTVKTTGSSPAPADETGHAVRKGAAAALVAAVCALATGAVALVLFLLPHPGEAPRSFPSPPQPVLAPLCGGATCEGGDPMALHCGPHPATLASHHTAAGVGMELRYSKECGASWARVWGAHVGDRIEVTADGRSHSARVKDADEAKDYVYTPMAATRPGTAVRACFRPTTGGRPECVEGRTTAPPPTSATVH</sequence>
<dbReference type="Pfam" id="PF10901">
    <property type="entry name" value="DUF2690"/>
    <property type="match status" value="1"/>
</dbReference>
<feature type="compositionally biased region" description="Pro residues" evidence="1">
    <location>
        <begin position="321"/>
        <end position="330"/>
    </location>
</feature>
<dbReference type="CDD" id="cd00093">
    <property type="entry name" value="HTH_XRE"/>
    <property type="match status" value="1"/>
</dbReference>
<dbReference type="InterPro" id="IPR021224">
    <property type="entry name" value="DUF2690"/>
</dbReference>
<protein>
    <submittedName>
        <fullName evidence="3">XRE family transcriptional regulator</fullName>
    </submittedName>
</protein>
<dbReference type="InterPro" id="IPR001387">
    <property type="entry name" value="Cro/C1-type_HTH"/>
</dbReference>
<keyword evidence="4" id="KW-1185">Reference proteome</keyword>
<gene>
    <name evidence="3" type="ORF">N8I84_23030</name>
</gene>
<feature type="transmembrane region" description="Helical" evidence="2">
    <location>
        <begin position="162"/>
        <end position="185"/>
    </location>
</feature>
<feature type="region of interest" description="Disordered" evidence="1">
    <location>
        <begin position="308"/>
        <end position="330"/>
    </location>
</feature>
<evidence type="ECO:0000313" key="4">
    <source>
        <dbReference type="Proteomes" id="UP001061298"/>
    </source>
</evidence>
<keyword evidence="2" id="KW-1133">Transmembrane helix</keyword>
<dbReference type="SUPFAM" id="SSF47413">
    <property type="entry name" value="lambda repressor-like DNA-binding domains"/>
    <property type="match status" value="1"/>
</dbReference>
<dbReference type="RefSeq" id="WP_263231284.1">
    <property type="nucleotide sequence ID" value="NZ_CP106793.1"/>
</dbReference>
<evidence type="ECO:0000256" key="2">
    <source>
        <dbReference type="SAM" id="Phobius"/>
    </source>
</evidence>
<organism evidence="3 4">
    <name type="scientific">Streptomyces cynarae</name>
    <dbReference type="NCBI Taxonomy" id="2981134"/>
    <lineage>
        <taxon>Bacteria</taxon>
        <taxon>Bacillati</taxon>
        <taxon>Actinomycetota</taxon>
        <taxon>Actinomycetes</taxon>
        <taxon>Kitasatosporales</taxon>
        <taxon>Streptomycetaceae</taxon>
        <taxon>Streptomyces</taxon>
    </lineage>
</organism>
<accession>A0ABY6E4D7</accession>
<evidence type="ECO:0000313" key="3">
    <source>
        <dbReference type="EMBL" id="UXY21243.1"/>
    </source>
</evidence>
<evidence type="ECO:0000256" key="1">
    <source>
        <dbReference type="SAM" id="MobiDB-lite"/>
    </source>
</evidence>
<reference evidence="3" key="1">
    <citation type="submission" date="2022-10" db="EMBL/GenBank/DDBJ databases">
        <authorList>
            <person name="Mo P."/>
        </authorList>
    </citation>
    <scope>NUCLEOTIDE SEQUENCE</scope>
    <source>
        <strain evidence="3">HUAS 13-4</strain>
    </source>
</reference>
<dbReference type="InterPro" id="IPR010982">
    <property type="entry name" value="Lambda_DNA-bd_dom_sf"/>
</dbReference>
<keyword evidence="2" id="KW-0812">Transmembrane</keyword>
<keyword evidence="2" id="KW-0472">Membrane</keyword>
<dbReference type="EMBL" id="CP106793">
    <property type="protein sequence ID" value="UXY21243.1"/>
    <property type="molecule type" value="Genomic_DNA"/>
</dbReference>
<feature type="compositionally biased region" description="Low complexity" evidence="1">
    <location>
        <begin position="112"/>
        <end position="140"/>
    </location>
</feature>
<feature type="compositionally biased region" description="Pro residues" evidence="1">
    <location>
        <begin position="97"/>
        <end position="111"/>
    </location>
</feature>
<feature type="region of interest" description="Disordered" evidence="1">
    <location>
        <begin position="88"/>
        <end position="154"/>
    </location>
</feature>
<proteinExistence type="predicted"/>
<name>A0ABY6E4D7_9ACTN</name>
<dbReference type="Proteomes" id="UP001061298">
    <property type="component" value="Chromosome"/>
</dbReference>